<dbReference type="RefSeq" id="WP_331809837.1">
    <property type="nucleotide sequence ID" value="NZ_JAZHOU010000002.1"/>
</dbReference>
<keyword evidence="2" id="KW-1185">Reference proteome</keyword>
<keyword evidence="1" id="KW-0132">Cell division</keyword>
<protein>
    <submittedName>
        <fullName evidence="1">Cell division protein</fullName>
    </submittedName>
</protein>
<comment type="caution">
    <text evidence="1">The sequence shown here is derived from an EMBL/GenBank/DDBJ whole genome shotgun (WGS) entry which is preliminary data.</text>
</comment>
<dbReference type="GO" id="GO:0051301">
    <property type="term" value="P:cell division"/>
    <property type="evidence" value="ECO:0007669"/>
    <property type="project" value="UniProtKB-KW"/>
</dbReference>
<name>A0ABU7W5B4_9FLAO</name>
<evidence type="ECO:0000313" key="2">
    <source>
        <dbReference type="Proteomes" id="UP001356704"/>
    </source>
</evidence>
<keyword evidence="1" id="KW-0131">Cell cycle</keyword>
<accession>A0ABU7W5B4</accession>
<proteinExistence type="predicted"/>
<sequence length="153" mass="17835">MPQIIEETEIESDIEICFNLARDVDFYKQSLKHKNEIPVMGKISGLVEEGDSITWETNHLGFVQHLTLKVSELKKPYVFTDEMTDGSFKSYRRDHIFEKRNGKTVMIDKLHFASKYGILGKIVDRLILKRHIRVNMVTRNAILKQKAEELAKQ</sequence>
<dbReference type="Gene3D" id="3.30.530.20">
    <property type="match status" value="1"/>
</dbReference>
<evidence type="ECO:0000313" key="1">
    <source>
        <dbReference type="EMBL" id="MEF3079068.1"/>
    </source>
</evidence>
<dbReference type="Proteomes" id="UP001356704">
    <property type="component" value="Unassembled WGS sequence"/>
</dbReference>
<gene>
    <name evidence="1" type="ORF">V1468_08640</name>
</gene>
<organism evidence="1 2">
    <name type="scientific">Winogradskyella poriferorum</name>
    <dbReference type="NCBI Taxonomy" id="307627"/>
    <lineage>
        <taxon>Bacteria</taxon>
        <taxon>Pseudomonadati</taxon>
        <taxon>Bacteroidota</taxon>
        <taxon>Flavobacteriia</taxon>
        <taxon>Flavobacteriales</taxon>
        <taxon>Flavobacteriaceae</taxon>
        <taxon>Winogradskyella</taxon>
    </lineage>
</organism>
<dbReference type="EMBL" id="JAZHOU010000002">
    <property type="protein sequence ID" value="MEF3079068.1"/>
    <property type="molecule type" value="Genomic_DNA"/>
</dbReference>
<dbReference type="InterPro" id="IPR023393">
    <property type="entry name" value="START-like_dom_sf"/>
</dbReference>
<dbReference type="SUPFAM" id="SSF55961">
    <property type="entry name" value="Bet v1-like"/>
    <property type="match status" value="1"/>
</dbReference>
<reference evidence="1 2" key="1">
    <citation type="submission" date="2024-02" db="EMBL/GenBank/DDBJ databases">
        <title>Winogradskyella poriferorum JCM 12885.</title>
        <authorList>
            <person name="Zhang D.-F."/>
            <person name="Fu Z.-Y."/>
        </authorList>
    </citation>
    <scope>NUCLEOTIDE SEQUENCE [LARGE SCALE GENOMIC DNA]</scope>
    <source>
        <strain evidence="1 2">JCM 12885</strain>
    </source>
</reference>